<reference evidence="2 3" key="1">
    <citation type="submission" date="2019-05" db="EMBL/GenBank/DDBJ databases">
        <title>Mikania micrantha, genome provides insights into the molecular mechanism of rapid growth.</title>
        <authorList>
            <person name="Liu B."/>
        </authorList>
    </citation>
    <scope>NUCLEOTIDE SEQUENCE [LARGE SCALE GENOMIC DNA]</scope>
    <source>
        <strain evidence="2">NLD-2019</strain>
        <tissue evidence="2">Leaf</tissue>
    </source>
</reference>
<accession>A0A5N6Q7P0</accession>
<dbReference type="AlphaFoldDB" id="A0A5N6Q7P0"/>
<feature type="compositionally biased region" description="Basic and acidic residues" evidence="1">
    <location>
        <begin position="33"/>
        <end position="55"/>
    </location>
</feature>
<gene>
    <name evidence="2" type="ORF">E3N88_02856</name>
</gene>
<dbReference type="Proteomes" id="UP000326396">
    <property type="component" value="Linkage Group LG1"/>
</dbReference>
<evidence type="ECO:0000313" key="2">
    <source>
        <dbReference type="EMBL" id="KAD7479720.1"/>
    </source>
</evidence>
<evidence type="ECO:0000256" key="1">
    <source>
        <dbReference type="SAM" id="MobiDB-lite"/>
    </source>
</evidence>
<name>A0A5N6Q7P0_9ASTR</name>
<protein>
    <submittedName>
        <fullName evidence="2">Uncharacterized protein</fullName>
    </submittedName>
</protein>
<dbReference type="EMBL" id="SZYD01000001">
    <property type="protein sequence ID" value="KAD7479720.1"/>
    <property type="molecule type" value="Genomic_DNA"/>
</dbReference>
<evidence type="ECO:0000313" key="3">
    <source>
        <dbReference type="Proteomes" id="UP000326396"/>
    </source>
</evidence>
<feature type="region of interest" description="Disordered" evidence="1">
    <location>
        <begin position="14"/>
        <end position="55"/>
    </location>
</feature>
<organism evidence="2 3">
    <name type="scientific">Mikania micrantha</name>
    <name type="common">bitter vine</name>
    <dbReference type="NCBI Taxonomy" id="192012"/>
    <lineage>
        <taxon>Eukaryota</taxon>
        <taxon>Viridiplantae</taxon>
        <taxon>Streptophyta</taxon>
        <taxon>Embryophyta</taxon>
        <taxon>Tracheophyta</taxon>
        <taxon>Spermatophyta</taxon>
        <taxon>Magnoliopsida</taxon>
        <taxon>eudicotyledons</taxon>
        <taxon>Gunneridae</taxon>
        <taxon>Pentapetalae</taxon>
        <taxon>asterids</taxon>
        <taxon>campanulids</taxon>
        <taxon>Asterales</taxon>
        <taxon>Asteraceae</taxon>
        <taxon>Asteroideae</taxon>
        <taxon>Heliantheae alliance</taxon>
        <taxon>Eupatorieae</taxon>
        <taxon>Mikania</taxon>
    </lineage>
</organism>
<sequence>MNYLIAPLRLSLVGEPQNPRGRRRLPAGTLGPHVEDTSRSPEKKTESGSPEKKTRILPELLASDGETDTTDGFLATRGERWCRDWWMAPPWFAGNEPARWWWCFSLLISLSPPSASLSSSKL</sequence>
<comment type="caution">
    <text evidence="2">The sequence shown here is derived from an EMBL/GenBank/DDBJ whole genome shotgun (WGS) entry which is preliminary data.</text>
</comment>
<keyword evidence="3" id="KW-1185">Reference proteome</keyword>
<proteinExistence type="predicted"/>